<dbReference type="CDD" id="cd05244">
    <property type="entry name" value="BVR-B_like_SDR_a"/>
    <property type="match status" value="1"/>
</dbReference>
<evidence type="ECO:0000259" key="1">
    <source>
        <dbReference type="Pfam" id="PF13460"/>
    </source>
</evidence>
<dbReference type="Pfam" id="PF13460">
    <property type="entry name" value="NAD_binding_10"/>
    <property type="match status" value="1"/>
</dbReference>
<comment type="caution">
    <text evidence="2">The sequence shown here is derived from an EMBL/GenBank/DDBJ whole genome shotgun (WGS) entry which is preliminary data.</text>
</comment>
<gene>
    <name evidence="2" type="ORF">QE152_g26680</name>
</gene>
<dbReference type="EMBL" id="JASPKY010000311">
    <property type="protein sequence ID" value="KAK9709352.1"/>
    <property type="molecule type" value="Genomic_DNA"/>
</dbReference>
<dbReference type="GO" id="GO:0042602">
    <property type="term" value="F:riboflavin reductase (NADPH) activity"/>
    <property type="evidence" value="ECO:0007669"/>
    <property type="project" value="TreeGrafter"/>
</dbReference>
<reference evidence="2 3" key="1">
    <citation type="journal article" date="2024" name="BMC Genomics">
        <title>De novo assembly and annotation of Popillia japonica's genome with initial clues to its potential as an invasive pest.</title>
        <authorList>
            <person name="Cucini C."/>
            <person name="Boschi S."/>
            <person name="Funari R."/>
            <person name="Cardaioli E."/>
            <person name="Iannotti N."/>
            <person name="Marturano G."/>
            <person name="Paoli F."/>
            <person name="Bruttini M."/>
            <person name="Carapelli A."/>
            <person name="Frati F."/>
            <person name="Nardi F."/>
        </authorList>
    </citation>
    <scope>NUCLEOTIDE SEQUENCE [LARGE SCALE GENOMIC DNA]</scope>
    <source>
        <strain evidence="2">DMR45628</strain>
    </source>
</reference>
<feature type="domain" description="NAD(P)-binding" evidence="1">
    <location>
        <begin position="8"/>
        <end position="188"/>
    </location>
</feature>
<dbReference type="PANTHER" id="PTHR43355:SF2">
    <property type="entry name" value="FLAVIN REDUCTASE (NADPH)"/>
    <property type="match status" value="1"/>
</dbReference>
<dbReference type="Gene3D" id="3.40.50.720">
    <property type="entry name" value="NAD(P)-binding Rossmann-like Domain"/>
    <property type="match status" value="1"/>
</dbReference>
<dbReference type="Proteomes" id="UP001458880">
    <property type="component" value="Unassembled WGS sequence"/>
</dbReference>
<evidence type="ECO:0000313" key="3">
    <source>
        <dbReference type="Proteomes" id="UP001458880"/>
    </source>
</evidence>
<dbReference type="AlphaFoldDB" id="A0AAW1JXJ4"/>
<organism evidence="2 3">
    <name type="scientific">Popillia japonica</name>
    <name type="common">Japanese beetle</name>
    <dbReference type="NCBI Taxonomy" id="7064"/>
    <lineage>
        <taxon>Eukaryota</taxon>
        <taxon>Metazoa</taxon>
        <taxon>Ecdysozoa</taxon>
        <taxon>Arthropoda</taxon>
        <taxon>Hexapoda</taxon>
        <taxon>Insecta</taxon>
        <taxon>Pterygota</taxon>
        <taxon>Neoptera</taxon>
        <taxon>Endopterygota</taxon>
        <taxon>Coleoptera</taxon>
        <taxon>Polyphaga</taxon>
        <taxon>Scarabaeiformia</taxon>
        <taxon>Scarabaeidae</taxon>
        <taxon>Rutelinae</taxon>
        <taxon>Popillia</taxon>
    </lineage>
</organism>
<dbReference type="InterPro" id="IPR036291">
    <property type="entry name" value="NAD(P)-bd_dom_sf"/>
</dbReference>
<sequence length="201" mass="22045">MERVVVFGSTGKTGIAAVEAAVKKGLNVRAFVRDPSRLPDHLRNSVEVVKGDILNYTDVHNAIKDTTAVVSALGTGTDLGPTTVMSDGMKNIIKAMKDLNVDIISLCLSAFLFYELDKVPPIFVHVNADHIREYEVVKESGLKYIAVSPPHIADMEGTDYITKFNENPGRAISKHALGKFLIDCLTEPDRYGKMWGICNKP</sequence>
<accession>A0AAW1JXJ4</accession>
<protein>
    <submittedName>
        <fullName evidence="2">GDP-mannose 4,6 dehydratase</fullName>
    </submittedName>
</protein>
<proteinExistence type="predicted"/>
<evidence type="ECO:0000313" key="2">
    <source>
        <dbReference type="EMBL" id="KAK9709352.1"/>
    </source>
</evidence>
<dbReference type="GO" id="GO:0004074">
    <property type="term" value="F:biliverdin reductase [NAD(P)H] activity"/>
    <property type="evidence" value="ECO:0007669"/>
    <property type="project" value="TreeGrafter"/>
</dbReference>
<dbReference type="SUPFAM" id="SSF51735">
    <property type="entry name" value="NAD(P)-binding Rossmann-fold domains"/>
    <property type="match status" value="1"/>
</dbReference>
<keyword evidence="3" id="KW-1185">Reference proteome</keyword>
<name>A0AAW1JXJ4_POPJA</name>
<dbReference type="PANTHER" id="PTHR43355">
    <property type="entry name" value="FLAVIN REDUCTASE (NADPH)"/>
    <property type="match status" value="1"/>
</dbReference>
<dbReference type="InterPro" id="IPR016040">
    <property type="entry name" value="NAD(P)-bd_dom"/>
</dbReference>
<dbReference type="InterPro" id="IPR051606">
    <property type="entry name" value="Polyketide_Oxido-like"/>
</dbReference>